<evidence type="ECO:0000256" key="3">
    <source>
        <dbReference type="ARBA" id="ARBA00022824"/>
    </source>
</evidence>
<dbReference type="InterPro" id="IPR001623">
    <property type="entry name" value="DnaJ_domain"/>
</dbReference>
<evidence type="ECO:0000259" key="10">
    <source>
        <dbReference type="PROSITE" id="PS50076"/>
    </source>
</evidence>
<evidence type="ECO:0000256" key="5">
    <source>
        <dbReference type="ARBA" id="ARBA00023136"/>
    </source>
</evidence>
<keyword evidence="4 9" id="KW-1133">Transmembrane helix</keyword>
<dbReference type="EMBL" id="KB525470">
    <property type="protein sequence ID" value="EMP36358.1"/>
    <property type="molecule type" value="Genomic_DNA"/>
</dbReference>
<evidence type="ECO:0000256" key="8">
    <source>
        <dbReference type="SAM" id="MobiDB-lite"/>
    </source>
</evidence>
<dbReference type="GO" id="GO:0030544">
    <property type="term" value="F:Hsp70 protein binding"/>
    <property type="evidence" value="ECO:0007669"/>
    <property type="project" value="TreeGrafter"/>
</dbReference>
<dbReference type="GO" id="GO:0005789">
    <property type="term" value="C:endoplasmic reticulum membrane"/>
    <property type="evidence" value="ECO:0007669"/>
    <property type="project" value="UniProtKB-SubCell"/>
</dbReference>
<dbReference type="STRING" id="8469.M7BWC6"/>
<dbReference type="Pfam" id="PF15820">
    <property type="entry name" value="ECSCR"/>
    <property type="match status" value="1"/>
</dbReference>
<dbReference type="GO" id="GO:0071218">
    <property type="term" value="P:cellular response to misfolded protein"/>
    <property type="evidence" value="ECO:0007669"/>
    <property type="project" value="TreeGrafter"/>
</dbReference>
<dbReference type="PANTHER" id="PTHR43908:SF2">
    <property type="entry name" value="DNAJ HOMOLOG SUBFAMILY C MEMBER 18"/>
    <property type="match status" value="1"/>
</dbReference>
<feature type="transmembrane region" description="Helical" evidence="9">
    <location>
        <begin position="485"/>
        <end position="506"/>
    </location>
</feature>
<organism evidence="11 12">
    <name type="scientific">Chelonia mydas</name>
    <name type="common">Green sea-turtle</name>
    <name type="synonym">Chelonia agassizi</name>
    <dbReference type="NCBI Taxonomy" id="8469"/>
    <lineage>
        <taxon>Eukaryota</taxon>
        <taxon>Metazoa</taxon>
        <taxon>Chordata</taxon>
        <taxon>Craniata</taxon>
        <taxon>Vertebrata</taxon>
        <taxon>Euteleostomi</taxon>
        <taxon>Archelosauria</taxon>
        <taxon>Testudinata</taxon>
        <taxon>Testudines</taxon>
        <taxon>Cryptodira</taxon>
        <taxon>Durocryptodira</taxon>
        <taxon>Americhelydia</taxon>
        <taxon>Chelonioidea</taxon>
        <taxon>Cheloniidae</taxon>
        <taxon>Chelonia</taxon>
    </lineage>
</organism>
<dbReference type="InterPro" id="IPR026247">
    <property type="entry name" value="ECSCR"/>
</dbReference>
<dbReference type="InterPro" id="IPR018253">
    <property type="entry name" value="DnaJ_domain_CS"/>
</dbReference>
<evidence type="ECO:0000256" key="2">
    <source>
        <dbReference type="ARBA" id="ARBA00022692"/>
    </source>
</evidence>
<dbReference type="InterPro" id="IPR051100">
    <property type="entry name" value="DnaJ_subfamily_B/C"/>
</dbReference>
<dbReference type="SMART" id="SM00271">
    <property type="entry name" value="DnaJ"/>
    <property type="match status" value="1"/>
</dbReference>
<name>M7BWC6_CHEMY</name>
<keyword evidence="6" id="KW-0143">Chaperone</keyword>
<sequence length="714" mass="80760">MEVPKESTQASKFLLAPLSLTVWIEQAVQAQVTEKMLALNIHLLLWVSGCVHFIDAENINASLTKGGPAGLWGQRKEQTPNGDMKHGPSLAPPLLVCLPRSSTSKQVTFTTIASDWSTGPSLPDPVPTEEKSALTMAAFGVISFIVVLVVVVIVLASVVSLRFKCNRSKDAEALIDALRRNACPTEENSESSDFCACSDCMRGKKEKCDNERGQPGSGEASMTYTEEQLYGVQRIKKCSNYYEILGVERDANEEDLKKAYRKLALKFHPDKNCAPGATEAFKAIGTAFAVLSNPEKRSRYDQFGDEQETFSTPRARNYDYYREFEADITPEEIFNMFFGGHFPTAIGTAFAVLSNPEKRSRYDQFGDEQETFSTPRARNYDYYREFEADITPEEIFNMFFGGHFPTGSFGGAASQDLSSAPERSSQSQQSVSGAHDAGEESSGNIHMFSNVTPDAHYYRRRHRNERAWMQDKEEDENRPQNTYSAFIQLLPVLVIIVVSVITQLMATNPPYSLFYKSSIGHTIPRETQNLQVPYYVDKNFENSYKGAELQELEKTVEKDYIDYIQTSCWKEKQQKNRGMLCVLQKEEEEHSKTKILLAKEAEKLQFALGEIEILSKQLEREKQVFEKALSNIKTKALKESTKKDKLISKCNEIESHIMKQEDLLNDKENEIKELQQFITKQKQTLKCIYGMGPMLVSPTKHGHSLHWQTGFLLV</sequence>
<proteinExistence type="predicted"/>
<evidence type="ECO:0000313" key="12">
    <source>
        <dbReference type="Proteomes" id="UP000031443"/>
    </source>
</evidence>
<keyword evidence="2 9" id="KW-0812">Transmembrane</keyword>
<evidence type="ECO:0000256" key="7">
    <source>
        <dbReference type="SAM" id="Coils"/>
    </source>
</evidence>
<dbReference type="Pfam" id="PF00226">
    <property type="entry name" value="DnaJ"/>
    <property type="match status" value="1"/>
</dbReference>
<keyword evidence="12" id="KW-1185">Reference proteome</keyword>
<dbReference type="Proteomes" id="UP000031443">
    <property type="component" value="Unassembled WGS sequence"/>
</dbReference>
<evidence type="ECO:0000313" key="11">
    <source>
        <dbReference type="EMBL" id="EMP36358.1"/>
    </source>
</evidence>
<keyword evidence="3" id="KW-0256">Endoplasmic reticulum</keyword>
<dbReference type="PRINTS" id="PR00625">
    <property type="entry name" value="JDOMAIN"/>
</dbReference>
<dbReference type="Gene3D" id="1.10.287.110">
    <property type="entry name" value="DnaJ domain"/>
    <property type="match status" value="2"/>
</dbReference>
<dbReference type="PROSITE" id="PS00636">
    <property type="entry name" value="DNAJ_1"/>
    <property type="match status" value="1"/>
</dbReference>
<dbReference type="PANTHER" id="PTHR43908">
    <property type="entry name" value="AT29763P-RELATED"/>
    <property type="match status" value="1"/>
</dbReference>
<protein>
    <submittedName>
        <fullName evidence="11">DnaJ like protein subfamily C member 18</fullName>
    </submittedName>
</protein>
<evidence type="ECO:0000256" key="9">
    <source>
        <dbReference type="SAM" id="Phobius"/>
    </source>
</evidence>
<dbReference type="PRINTS" id="PR02069">
    <property type="entry name" value="ECCREGULATOR"/>
</dbReference>
<dbReference type="FunFam" id="1.10.287.110:FF:000004">
    <property type="entry name" value="DnaJ (Hsp40) homolog, subfamily B, member 14"/>
    <property type="match status" value="1"/>
</dbReference>
<dbReference type="SUPFAM" id="SSF46565">
    <property type="entry name" value="Chaperone J-domain"/>
    <property type="match status" value="2"/>
</dbReference>
<accession>M7BWC6</accession>
<feature type="transmembrane region" description="Helical" evidence="9">
    <location>
        <begin position="133"/>
        <end position="159"/>
    </location>
</feature>
<evidence type="ECO:0000256" key="4">
    <source>
        <dbReference type="ARBA" id="ARBA00022989"/>
    </source>
</evidence>
<feature type="compositionally biased region" description="Polar residues" evidence="8">
    <location>
        <begin position="415"/>
        <end position="432"/>
    </location>
</feature>
<feature type="domain" description="J" evidence="10">
    <location>
        <begin position="240"/>
        <end position="304"/>
    </location>
</feature>
<dbReference type="InterPro" id="IPR029176">
    <property type="entry name" value="SPATA24"/>
</dbReference>
<dbReference type="InterPro" id="IPR036869">
    <property type="entry name" value="J_dom_sf"/>
</dbReference>
<dbReference type="CDD" id="cd06257">
    <property type="entry name" value="DnaJ"/>
    <property type="match status" value="1"/>
</dbReference>
<evidence type="ECO:0000256" key="1">
    <source>
        <dbReference type="ARBA" id="ARBA00004389"/>
    </source>
</evidence>
<feature type="region of interest" description="Disordered" evidence="8">
    <location>
        <begin position="411"/>
        <end position="449"/>
    </location>
</feature>
<keyword evidence="7" id="KW-0175">Coiled coil</keyword>
<dbReference type="PROSITE" id="PS50076">
    <property type="entry name" value="DNAJ_2"/>
    <property type="match status" value="1"/>
</dbReference>
<gene>
    <name evidence="11" type="ORF">UY3_06470</name>
</gene>
<keyword evidence="5 9" id="KW-0472">Membrane</keyword>
<comment type="subcellular location">
    <subcellularLocation>
        <location evidence="1">Endoplasmic reticulum membrane</location>
        <topology evidence="1">Single-pass membrane protein</topology>
    </subcellularLocation>
</comment>
<reference evidence="12" key="1">
    <citation type="journal article" date="2013" name="Nat. Genet.">
        <title>The draft genomes of soft-shell turtle and green sea turtle yield insights into the development and evolution of the turtle-specific body plan.</title>
        <authorList>
            <person name="Wang Z."/>
            <person name="Pascual-Anaya J."/>
            <person name="Zadissa A."/>
            <person name="Li W."/>
            <person name="Niimura Y."/>
            <person name="Huang Z."/>
            <person name="Li C."/>
            <person name="White S."/>
            <person name="Xiong Z."/>
            <person name="Fang D."/>
            <person name="Wang B."/>
            <person name="Ming Y."/>
            <person name="Chen Y."/>
            <person name="Zheng Y."/>
            <person name="Kuraku S."/>
            <person name="Pignatelli M."/>
            <person name="Herrero J."/>
            <person name="Beal K."/>
            <person name="Nozawa M."/>
            <person name="Li Q."/>
            <person name="Wang J."/>
            <person name="Zhang H."/>
            <person name="Yu L."/>
            <person name="Shigenobu S."/>
            <person name="Wang J."/>
            <person name="Liu J."/>
            <person name="Flicek P."/>
            <person name="Searle S."/>
            <person name="Wang J."/>
            <person name="Kuratani S."/>
            <person name="Yin Y."/>
            <person name="Aken B."/>
            <person name="Zhang G."/>
            <person name="Irie N."/>
        </authorList>
    </citation>
    <scope>NUCLEOTIDE SEQUENCE [LARGE SCALE GENOMIC DNA]</scope>
</reference>
<dbReference type="Pfam" id="PF15175">
    <property type="entry name" value="SPATA24"/>
    <property type="match status" value="1"/>
</dbReference>
<feature type="coiled-coil region" evidence="7">
    <location>
        <begin position="601"/>
        <end position="684"/>
    </location>
</feature>
<evidence type="ECO:0000256" key="6">
    <source>
        <dbReference type="ARBA" id="ARBA00023186"/>
    </source>
</evidence>
<dbReference type="AlphaFoldDB" id="M7BWC6"/>
<dbReference type="eggNOG" id="KOG0714">
    <property type="taxonomic scope" value="Eukaryota"/>
</dbReference>